<dbReference type="GO" id="GO:0015081">
    <property type="term" value="F:sodium ion transmembrane transporter activity"/>
    <property type="evidence" value="ECO:0007669"/>
    <property type="project" value="TreeGrafter"/>
</dbReference>
<organism evidence="9">
    <name type="scientific">Mesembryanthemum crystallinum</name>
    <name type="common">Common ice plant</name>
    <name type="synonym">Cryophytum crystallinum</name>
    <dbReference type="NCBI Taxonomy" id="3544"/>
    <lineage>
        <taxon>Eukaryota</taxon>
        <taxon>Viridiplantae</taxon>
        <taxon>Streptophyta</taxon>
        <taxon>Embryophyta</taxon>
        <taxon>Tracheophyta</taxon>
        <taxon>Spermatophyta</taxon>
        <taxon>Magnoliopsida</taxon>
        <taxon>eudicotyledons</taxon>
        <taxon>Gunneridae</taxon>
        <taxon>Pentapetalae</taxon>
        <taxon>Caryophyllales</taxon>
        <taxon>Aizoaceae</taxon>
        <taxon>Mesembryanthemum</taxon>
        <taxon>Mesembryanthemum subgen. Cryophytum</taxon>
    </lineage>
</organism>
<sequence length="505" mass="57300">MEKYLALFHKKLDQFFNFCYTKALSYISSLYEYIIFQVHPFWHHLFYYIIVSLLGYFSLKATSRKQRSSPVFSDPRHDDLDLFFTSVSATTISSMSTIEMEDFSSPQLVVLIILMLSGGEVFLSLLGLQLRKSKHRKREQKNILLNSPSEGMKYKSLVALGHVVLGYLLVCHIIGYSLASLYISISRSASNVLERKHIEMHLFSLFVTVSTFSNCGFIPTNENMMVFKGNSGLLLILIPQILLGNKLYPSCLRLVLWVLEKLTGKAEFSYILKKNDELGYGLFFSQVDALLLAVTAVGLVMVQFVVFCILEWNSVALMDLNWHQKLVGSLFQTVNSRHSGESIIDLSLISPATMVLFVVMMYLPSYTTFIPVGYDKEISPEMSSKKSKKQGCSIAENLKFSQLSYLAIFVMIVCITERRNLVEDPLNFNVFNIIVEVISAYGNVGFSMGYSCKRRLGDIGTCKDAGYGFVGRWSRQGKMVIILVMLFGRLKRFNFKGGKAWKLSL</sequence>
<evidence type="ECO:0000313" key="9">
    <source>
        <dbReference type="EMBL" id="AAK52962.1"/>
    </source>
</evidence>
<feature type="transmembrane region" description="Helical" evidence="8">
    <location>
        <begin position="80"/>
        <end position="96"/>
    </location>
</feature>
<feature type="transmembrane region" description="Helical" evidence="8">
    <location>
        <begin position="202"/>
        <end position="220"/>
    </location>
</feature>
<keyword evidence="4 8" id="KW-0812">Transmembrane</keyword>
<dbReference type="GO" id="GO:0005886">
    <property type="term" value="C:plasma membrane"/>
    <property type="evidence" value="ECO:0007669"/>
    <property type="project" value="TreeGrafter"/>
</dbReference>
<keyword evidence="7 8" id="KW-0472">Membrane</keyword>
<feature type="transmembrane region" description="Helical" evidence="8">
    <location>
        <begin position="157"/>
        <end position="182"/>
    </location>
</feature>
<keyword evidence="3" id="KW-0813">Transport</keyword>
<evidence type="ECO:0000256" key="7">
    <source>
        <dbReference type="ARBA" id="ARBA00023136"/>
    </source>
</evidence>
<accession>Q94KC8</accession>
<dbReference type="EMBL" id="AF367366">
    <property type="protein sequence ID" value="AAK52962.1"/>
    <property type="molecule type" value="mRNA"/>
</dbReference>
<dbReference type="InterPro" id="IPR051143">
    <property type="entry name" value="TrkH_K-transport"/>
</dbReference>
<keyword evidence="5 8" id="KW-1133">Transmembrane helix</keyword>
<proteinExistence type="evidence at transcript level"/>
<evidence type="ECO:0000256" key="6">
    <source>
        <dbReference type="ARBA" id="ARBA00023065"/>
    </source>
</evidence>
<evidence type="ECO:0000256" key="3">
    <source>
        <dbReference type="ARBA" id="ARBA00022448"/>
    </source>
</evidence>
<protein>
    <submittedName>
        <fullName evidence="9">Putative potassium-sodium transporter</fullName>
    </submittedName>
</protein>
<evidence type="ECO:0000256" key="5">
    <source>
        <dbReference type="ARBA" id="ARBA00022989"/>
    </source>
</evidence>
<dbReference type="AlphaFoldDB" id="Q94KC8"/>
<evidence type="ECO:0000256" key="1">
    <source>
        <dbReference type="ARBA" id="ARBA00004141"/>
    </source>
</evidence>
<evidence type="ECO:0000256" key="2">
    <source>
        <dbReference type="ARBA" id="ARBA00010864"/>
    </source>
</evidence>
<feature type="transmembrane region" description="Helical" evidence="8">
    <location>
        <begin position="289"/>
        <end position="310"/>
    </location>
</feature>
<comment type="subcellular location">
    <subcellularLocation>
        <location evidence="1">Membrane</location>
        <topology evidence="1">Multi-pass membrane protein</topology>
    </subcellularLocation>
</comment>
<evidence type="ECO:0000256" key="4">
    <source>
        <dbReference type="ARBA" id="ARBA00022692"/>
    </source>
</evidence>
<feature type="transmembrane region" description="Helical" evidence="8">
    <location>
        <begin position="41"/>
        <end position="59"/>
    </location>
</feature>
<dbReference type="PANTHER" id="PTHR31064">
    <property type="entry name" value="POTASSIUM TRANSPORT PROTEIN DDB_G0292412-RELATED"/>
    <property type="match status" value="1"/>
</dbReference>
<keyword evidence="6" id="KW-0406">Ion transport</keyword>
<dbReference type="PANTHER" id="PTHR31064:SF30">
    <property type="entry name" value="HIGH-AFFINITY POTASSIUM TRANSPORT PROTEIN-RELATED"/>
    <property type="match status" value="1"/>
</dbReference>
<evidence type="ECO:0000256" key="8">
    <source>
        <dbReference type="SAM" id="Phobius"/>
    </source>
</evidence>
<reference evidence="9" key="1">
    <citation type="submission" date="2001-04" db="EMBL/GenBank/DDBJ databases">
        <authorList>
            <person name="Michalowski C.B."/>
            <person name="Bohnert H.J."/>
        </authorList>
    </citation>
    <scope>NUCLEOTIDE SEQUENCE</scope>
</reference>
<name>Q94KC8_MESCR</name>
<comment type="similarity">
    <text evidence="2">Belongs to the TrkH potassium transport family. HKT (TC 2.A.38.3) subfamily.</text>
</comment>
<feature type="transmembrane region" description="Helical" evidence="8">
    <location>
        <begin position="108"/>
        <end position="128"/>
    </location>
</feature>
<dbReference type="InterPro" id="IPR003445">
    <property type="entry name" value="Cat_transpt"/>
</dbReference>
<dbReference type="SMR" id="Q94KC8"/>
<dbReference type="Pfam" id="PF02386">
    <property type="entry name" value="TrkH"/>
    <property type="match status" value="1"/>
</dbReference>
<feature type="transmembrane region" description="Helical" evidence="8">
    <location>
        <begin position="343"/>
        <end position="363"/>
    </location>
</feature>
<reference evidence="9" key="2">
    <citation type="submission" date="2001-05" db="EMBL/GenBank/DDBJ databases">
        <title>Mesembryanthemum crystallinum potassium transporter McHKT1.</title>
        <authorList>
            <person name="Su H."/>
            <person name="Bohnert H.J."/>
        </authorList>
    </citation>
    <scope>NUCLEOTIDE SEQUENCE</scope>
</reference>